<dbReference type="AlphaFoldDB" id="X1FVS4"/>
<reference evidence="1" key="1">
    <citation type="journal article" date="2014" name="Front. Microbiol.">
        <title>High frequency of phylogenetically diverse reductive dehalogenase-homologous genes in deep subseafloor sedimentary metagenomes.</title>
        <authorList>
            <person name="Kawai M."/>
            <person name="Futagami T."/>
            <person name="Toyoda A."/>
            <person name="Takaki Y."/>
            <person name="Nishi S."/>
            <person name="Hori S."/>
            <person name="Arai W."/>
            <person name="Tsubouchi T."/>
            <person name="Morono Y."/>
            <person name="Uchiyama I."/>
            <person name="Ito T."/>
            <person name="Fujiyama A."/>
            <person name="Inagaki F."/>
            <person name="Takami H."/>
        </authorList>
    </citation>
    <scope>NUCLEOTIDE SEQUENCE</scope>
    <source>
        <strain evidence="1">Expedition CK06-06</strain>
    </source>
</reference>
<dbReference type="PROSITE" id="PS51257">
    <property type="entry name" value="PROKAR_LIPOPROTEIN"/>
    <property type="match status" value="1"/>
</dbReference>
<sequence length="135" mass="14533">MKKVLFLIVSIVILGLVFAGCSTITNITAPSSSQKGVIPTGPGTLSVVSDEDVLITKVYNKAGGVSVEVPTSQSAVRAWEPDPYEITYPVEPPEATFSTWDNGVPWFNSSSADWIWETHIAEGPASYEPANLLYD</sequence>
<evidence type="ECO:0000313" key="1">
    <source>
        <dbReference type="EMBL" id="GAH49097.1"/>
    </source>
</evidence>
<accession>X1FVS4</accession>
<organism evidence="1">
    <name type="scientific">marine sediment metagenome</name>
    <dbReference type="NCBI Taxonomy" id="412755"/>
    <lineage>
        <taxon>unclassified sequences</taxon>
        <taxon>metagenomes</taxon>
        <taxon>ecological metagenomes</taxon>
    </lineage>
</organism>
<proteinExistence type="predicted"/>
<comment type="caution">
    <text evidence="1">The sequence shown here is derived from an EMBL/GenBank/DDBJ whole genome shotgun (WGS) entry which is preliminary data.</text>
</comment>
<gene>
    <name evidence="1" type="ORF">S03H2_39465</name>
</gene>
<name>X1FVS4_9ZZZZ</name>
<dbReference type="EMBL" id="BARU01024406">
    <property type="protein sequence ID" value="GAH49097.1"/>
    <property type="molecule type" value="Genomic_DNA"/>
</dbReference>
<protein>
    <submittedName>
        <fullName evidence="1">Uncharacterized protein</fullName>
    </submittedName>
</protein>
<feature type="non-terminal residue" evidence="1">
    <location>
        <position position="135"/>
    </location>
</feature>